<sequence length="49" mass="5440">MAFPTNSTGSFFFSSFPLQTRLCNSRKLHEESKTSNDLAGGHSKSMELD</sequence>
<gene>
    <name evidence="2" type="ORF">WN51_01461</name>
</gene>
<organism evidence="2 3">
    <name type="scientific">Melipona quadrifasciata</name>
    <dbReference type="NCBI Taxonomy" id="166423"/>
    <lineage>
        <taxon>Eukaryota</taxon>
        <taxon>Metazoa</taxon>
        <taxon>Ecdysozoa</taxon>
        <taxon>Arthropoda</taxon>
        <taxon>Hexapoda</taxon>
        <taxon>Insecta</taxon>
        <taxon>Pterygota</taxon>
        <taxon>Neoptera</taxon>
        <taxon>Endopterygota</taxon>
        <taxon>Hymenoptera</taxon>
        <taxon>Apocrita</taxon>
        <taxon>Aculeata</taxon>
        <taxon>Apoidea</taxon>
        <taxon>Anthophila</taxon>
        <taxon>Apidae</taxon>
        <taxon>Melipona</taxon>
    </lineage>
</organism>
<feature type="region of interest" description="Disordered" evidence="1">
    <location>
        <begin position="26"/>
        <end position="49"/>
    </location>
</feature>
<name>A0A0N0BEU2_9HYME</name>
<accession>A0A0N0BEU2</accession>
<keyword evidence="3" id="KW-1185">Reference proteome</keyword>
<dbReference type="Proteomes" id="UP000053105">
    <property type="component" value="Unassembled WGS sequence"/>
</dbReference>
<evidence type="ECO:0000313" key="2">
    <source>
        <dbReference type="EMBL" id="KOX72362.1"/>
    </source>
</evidence>
<evidence type="ECO:0000313" key="3">
    <source>
        <dbReference type="Proteomes" id="UP000053105"/>
    </source>
</evidence>
<proteinExistence type="predicted"/>
<evidence type="ECO:0000256" key="1">
    <source>
        <dbReference type="SAM" id="MobiDB-lite"/>
    </source>
</evidence>
<protein>
    <submittedName>
        <fullName evidence="2">Uncharacterized protein</fullName>
    </submittedName>
</protein>
<dbReference type="AlphaFoldDB" id="A0A0N0BEU2"/>
<reference evidence="2 3" key="1">
    <citation type="submission" date="2015-07" db="EMBL/GenBank/DDBJ databases">
        <title>The genome of Melipona quadrifasciata.</title>
        <authorList>
            <person name="Pan H."/>
            <person name="Kapheim K."/>
        </authorList>
    </citation>
    <scope>NUCLEOTIDE SEQUENCE [LARGE SCALE GENOMIC DNA]</scope>
    <source>
        <strain evidence="2">0111107301</strain>
        <tissue evidence="2">Whole body</tissue>
    </source>
</reference>
<dbReference type="EMBL" id="KQ435821">
    <property type="protein sequence ID" value="KOX72362.1"/>
    <property type="molecule type" value="Genomic_DNA"/>
</dbReference>